<dbReference type="EMBL" id="RQET01000004">
    <property type="protein sequence ID" value="TGK11361.1"/>
    <property type="molecule type" value="Genomic_DNA"/>
</dbReference>
<accession>A0A4R9GGB5</accession>
<dbReference type="AlphaFoldDB" id="A0A4R9GGB5"/>
<dbReference type="RefSeq" id="WP_135766766.1">
    <property type="nucleotide sequence ID" value="NZ_RQET01000004.1"/>
</dbReference>
<keyword evidence="2" id="KW-1185">Reference proteome</keyword>
<protein>
    <submittedName>
        <fullName evidence="1">Uncharacterized protein</fullName>
    </submittedName>
</protein>
<dbReference type="Proteomes" id="UP000298458">
    <property type="component" value="Unassembled WGS sequence"/>
</dbReference>
<name>A0A4R9GGB5_9LEPT</name>
<evidence type="ECO:0000313" key="2">
    <source>
        <dbReference type="Proteomes" id="UP000298458"/>
    </source>
</evidence>
<proteinExistence type="predicted"/>
<evidence type="ECO:0000313" key="1">
    <source>
        <dbReference type="EMBL" id="TGK11361.1"/>
    </source>
</evidence>
<comment type="caution">
    <text evidence="1">The sequence shown here is derived from an EMBL/GenBank/DDBJ whole genome shotgun (WGS) entry which is preliminary data.</text>
</comment>
<sequence>MSNFQKKIKIQPPTKETLKKIEIQASLKNTKEVRIILVHDLNSIKKELDKNNLNTNPVYDCPMKLLEDKVDHEGEWSWGVERNWNNNKQSSEIISNFKRNYINKYWKDIYSEKYNSQNKPSRRKHIHYSVKKICFEAQKRLLEIALDDFHEIFRFRLTGKFRLYGFTCGDTFLVVWHDPEHKIYPIKD</sequence>
<organism evidence="1 2">
    <name type="scientific">Leptospira fletcheri</name>
    <dbReference type="NCBI Taxonomy" id="2484981"/>
    <lineage>
        <taxon>Bacteria</taxon>
        <taxon>Pseudomonadati</taxon>
        <taxon>Spirochaetota</taxon>
        <taxon>Spirochaetia</taxon>
        <taxon>Leptospirales</taxon>
        <taxon>Leptospiraceae</taxon>
        <taxon>Leptospira</taxon>
    </lineage>
</organism>
<reference evidence="1" key="1">
    <citation type="journal article" date="2019" name="PLoS Negl. Trop. Dis.">
        <title>Revisiting the worldwide diversity of Leptospira species in the environment.</title>
        <authorList>
            <person name="Vincent A.T."/>
            <person name="Schiettekatte O."/>
            <person name="Bourhy P."/>
            <person name="Veyrier F.J."/>
            <person name="Picardeau M."/>
        </authorList>
    </citation>
    <scope>NUCLEOTIDE SEQUENCE [LARGE SCALE GENOMIC DNA]</scope>
    <source>
        <strain evidence="1">SSW15</strain>
    </source>
</reference>
<dbReference type="OrthoDB" id="513187at2"/>
<gene>
    <name evidence="1" type="ORF">EHO60_03335</name>
</gene>